<name>A0A0F4KTL1_9BIFI</name>
<dbReference type="GO" id="GO:0005829">
    <property type="term" value="C:cytosol"/>
    <property type="evidence" value="ECO:0007669"/>
    <property type="project" value="TreeGrafter"/>
</dbReference>
<dbReference type="PATRIC" id="fig|1684.4.peg.1626"/>
<dbReference type="CDD" id="cd00383">
    <property type="entry name" value="trans_reg_C"/>
    <property type="match status" value="1"/>
</dbReference>
<gene>
    <name evidence="6" type="ORF">JF69_15100</name>
</gene>
<dbReference type="InterPro" id="IPR001867">
    <property type="entry name" value="OmpR/PhoB-type_DNA-bd"/>
</dbReference>
<dbReference type="InterPro" id="IPR001789">
    <property type="entry name" value="Sig_transdc_resp-reg_receiver"/>
</dbReference>
<organism evidence="6 7">
    <name type="scientific">Bifidobacterium asteroides</name>
    <dbReference type="NCBI Taxonomy" id="1684"/>
    <lineage>
        <taxon>Bacteria</taxon>
        <taxon>Bacillati</taxon>
        <taxon>Actinomycetota</taxon>
        <taxon>Actinomycetes</taxon>
        <taxon>Bifidobacteriales</taxon>
        <taxon>Bifidobacteriaceae</taxon>
        <taxon>Bifidobacterium</taxon>
    </lineage>
</organism>
<dbReference type="PROSITE" id="PS51755">
    <property type="entry name" value="OMPR_PHOB"/>
    <property type="match status" value="1"/>
</dbReference>
<dbReference type="GO" id="GO:0000156">
    <property type="term" value="F:phosphorelay response regulator activity"/>
    <property type="evidence" value="ECO:0007669"/>
    <property type="project" value="TreeGrafter"/>
</dbReference>
<accession>A0A0F4KTL1</accession>
<dbReference type="SUPFAM" id="SSF52172">
    <property type="entry name" value="CheY-like"/>
    <property type="match status" value="1"/>
</dbReference>
<dbReference type="GO" id="GO:0006355">
    <property type="term" value="P:regulation of DNA-templated transcription"/>
    <property type="evidence" value="ECO:0007669"/>
    <property type="project" value="InterPro"/>
</dbReference>
<dbReference type="PANTHER" id="PTHR48111">
    <property type="entry name" value="REGULATOR OF RPOS"/>
    <property type="match status" value="1"/>
</dbReference>
<evidence type="ECO:0000256" key="3">
    <source>
        <dbReference type="PROSITE-ProRule" id="PRU01091"/>
    </source>
</evidence>
<dbReference type="SMART" id="SM00862">
    <property type="entry name" value="Trans_reg_C"/>
    <property type="match status" value="1"/>
</dbReference>
<dbReference type="GO" id="GO:0000976">
    <property type="term" value="F:transcription cis-regulatory region binding"/>
    <property type="evidence" value="ECO:0007669"/>
    <property type="project" value="TreeGrafter"/>
</dbReference>
<feature type="domain" description="Response regulatory" evidence="4">
    <location>
        <begin position="18"/>
        <end position="130"/>
    </location>
</feature>
<protein>
    <submittedName>
        <fullName evidence="6">Two component transcriptional regulator</fullName>
    </submittedName>
</protein>
<evidence type="ECO:0000313" key="6">
    <source>
        <dbReference type="EMBL" id="KJY49413.1"/>
    </source>
</evidence>
<proteinExistence type="predicted"/>
<reference evidence="6 7" key="1">
    <citation type="submission" date="2014-12" db="EMBL/GenBank/DDBJ databases">
        <title>Comparative genomics of the lactic acid bacteria isolated from the honey bee gut.</title>
        <authorList>
            <person name="Ellegaard K.M."/>
            <person name="Tamarit D."/>
            <person name="Javelind E."/>
            <person name="Olofsson T."/>
            <person name="Andersson S.G."/>
            <person name="Vasquez A."/>
        </authorList>
    </citation>
    <scope>NUCLEOTIDE SEQUENCE [LARGE SCALE GENOMIC DNA]</scope>
    <source>
        <strain evidence="6 7">Bin2</strain>
    </source>
</reference>
<dbReference type="CDD" id="cd17574">
    <property type="entry name" value="REC_OmpR"/>
    <property type="match status" value="1"/>
</dbReference>
<evidence type="ECO:0000256" key="2">
    <source>
        <dbReference type="PROSITE-ProRule" id="PRU00169"/>
    </source>
</evidence>
<dbReference type="Gene3D" id="3.40.50.2300">
    <property type="match status" value="1"/>
</dbReference>
<dbReference type="OrthoDB" id="9775518at2"/>
<dbReference type="Pfam" id="PF00072">
    <property type="entry name" value="Response_reg"/>
    <property type="match status" value="1"/>
</dbReference>
<dbReference type="InterPro" id="IPR039420">
    <property type="entry name" value="WalR-like"/>
</dbReference>
<dbReference type="EMBL" id="JWME01000013">
    <property type="protein sequence ID" value="KJY49413.1"/>
    <property type="molecule type" value="Genomic_DNA"/>
</dbReference>
<dbReference type="InterPro" id="IPR036388">
    <property type="entry name" value="WH-like_DNA-bd_sf"/>
</dbReference>
<evidence type="ECO:0000256" key="1">
    <source>
        <dbReference type="ARBA" id="ARBA00023125"/>
    </source>
</evidence>
<feature type="modified residue" description="4-aspartylphosphate" evidence="2">
    <location>
        <position position="66"/>
    </location>
</feature>
<comment type="caution">
    <text evidence="6">The sequence shown here is derived from an EMBL/GenBank/DDBJ whole genome shotgun (WGS) entry which is preliminary data.</text>
</comment>
<keyword evidence="1 3" id="KW-0238">DNA-binding</keyword>
<dbReference type="AlphaFoldDB" id="A0A0F4KTL1"/>
<dbReference type="Pfam" id="PF00486">
    <property type="entry name" value="Trans_reg_C"/>
    <property type="match status" value="1"/>
</dbReference>
<evidence type="ECO:0000313" key="7">
    <source>
        <dbReference type="Proteomes" id="UP000033648"/>
    </source>
</evidence>
<keyword evidence="2" id="KW-0597">Phosphoprotein</keyword>
<evidence type="ECO:0000259" key="4">
    <source>
        <dbReference type="PROSITE" id="PS50110"/>
    </source>
</evidence>
<dbReference type="Proteomes" id="UP000033648">
    <property type="component" value="Unassembled WGS sequence"/>
</dbReference>
<dbReference type="GO" id="GO:0032993">
    <property type="term" value="C:protein-DNA complex"/>
    <property type="evidence" value="ECO:0007669"/>
    <property type="project" value="TreeGrafter"/>
</dbReference>
<dbReference type="Gene3D" id="1.10.10.10">
    <property type="entry name" value="Winged helix-like DNA-binding domain superfamily/Winged helix DNA-binding domain"/>
    <property type="match status" value="1"/>
</dbReference>
<feature type="domain" description="OmpR/PhoB-type" evidence="5">
    <location>
        <begin position="138"/>
        <end position="243"/>
    </location>
</feature>
<evidence type="ECO:0000259" key="5">
    <source>
        <dbReference type="PROSITE" id="PS51755"/>
    </source>
</evidence>
<dbReference type="PROSITE" id="PS50110">
    <property type="entry name" value="RESPONSE_REGULATORY"/>
    <property type="match status" value="1"/>
</dbReference>
<dbReference type="SMART" id="SM00448">
    <property type="entry name" value="REC"/>
    <property type="match status" value="1"/>
</dbReference>
<sequence>MADVHAGGSPGDDRHRASILVVDDDPRITTLLMAALSKDGYAVTVVNESRKVVSMELSSVDLILCDVMMPHMDGFALLAAIRERVSCPIIFLTAKTDEDSAVLAYGLGADDYIRKPFGIAELRAKVRARLSQGSRRGRPLLHFGPLDMDLQARQIRVDGRNANLTDAEYRICALLAEHPGRAYAPMQIWEACLASEDDPAANDTDSDATAAVRVHLSNARRKLKALGVDPIRTIWSVGYQWVA</sequence>
<feature type="DNA-binding region" description="OmpR/PhoB-type" evidence="3">
    <location>
        <begin position="138"/>
        <end position="243"/>
    </location>
</feature>
<dbReference type="PANTHER" id="PTHR48111:SF2">
    <property type="entry name" value="RESPONSE REGULATOR SAER"/>
    <property type="match status" value="1"/>
</dbReference>
<dbReference type="InterPro" id="IPR011006">
    <property type="entry name" value="CheY-like_superfamily"/>
</dbReference>